<dbReference type="PANTHER" id="PTHR36892:SF1">
    <property type="entry name" value="OS05G0518200 PROTEIN"/>
    <property type="match status" value="1"/>
</dbReference>
<accession>A0A8B9ASG1</accession>
<organism evidence="2 3">
    <name type="scientific">Phoenix dactylifera</name>
    <name type="common">Date palm</name>
    <dbReference type="NCBI Taxonomy" id="42345"/>
    <lineage>
        <taxon>Eukaryota</taxon>
        <taxon>Viridiplantae</taxon>
        <taxon>Streptophyta</taxon>
        <taxon>Embryophyta</taxon>
        <taxon>Tracheophyta</taxon>
        <taxon>Spermatophyta</taxon>
        <taxon>Magnoliopsida</taxon>
        <taxon>Liliopsida</taxon>
        <taxon>Arecaceae</taxon>
        <taxon>Coryphoideae</taxon>
        <taxon>Phoeniceae</taxon>
        <taxon>Phoenix</taxon>
    </lineage>
</organism>
<dbReference type="RefSeq" id="XP_038986284.1">
    <property type="nucleotide sequence ID" value="XM_039130356.1"/>
</dbReference>
<reference evidence="3" key="2">
    <citation type="submission" date="2025-08" db="UniProtKB">
        <authorList>
            <consortium name="RefSeq"/>
        </authorList>
    </citation>
    <scope>IDENTIFICATION</scope>
    <source>
        <tissue evidence="3">Young leaves</tissue>
    </source>
</reference>
<name>A0A8B9ASG1_PHODC</name>
<reference evidence="2" key="1">
    <citation type="journal article" date="2019" name="Nat. Commun.">
        <title>Genome-wide association mapping of date palm fruit traits.</title>
        <authorList>
            <person name="Hazzouri K.M."/>
            <person name="Gros-Balthazard M."/>
            <person name="Flowers J.M."/>
            <person name="Copetti D."/>
            <person name="Lemansour A."/>
            <person name="Lebrun M."/>
            <person name="Masmoudi K."/>
            <person name="Ferrand S."/>
            <person name="Dhar M.I."/>
            <person name="Fresquez Z.A."/>
            <person name="Rosas U."/>
            <person name="Zhang J."/>
            <person name="Talag J."/>
            <person name="Lee S."/>
            <person name="Kudrna D."/>
            <person name="Powell R.F."/>
            <person name="Leitch I.J."/>
            <person name="Krueger R.R."/>
            <person name="Wing R.A."/>
            <person name="Amiri K.M.A."/>
            <person name="Purugganan M.D."/>
        </authorList>
    </citation>
    <scope>NUCLEOTIDE SEQUENCE [LARGE SCALE GENOMIC DNA]</scope>
    <source>
        <strain evidence="2">cv. Khalas</strain>
    </source>
</reference>
<gene>
    <name evidence="3" type="primary">LOC103710259</name>
</gene>
<dbReference type="KEGG" id="pda:103710259"/>
<dbReference type="PANTHER" id="PTHR36892">
    <property type="entry name" value="OS01G0201800 PROTEIN"/>
    <property type="match status" value="1"/>
</dbReference>
<dbReference type="AlphaFoldDB" id="A0A8B9ASG1"/>
<keyword evidence="2" id="KW-1185">Reference proteome</keyword>
<evidence type="ECO:0000313" key="3">
    <source>
        <dbReference type="RefSeq" id="XP_038986284.1"/>
    </source>
</evidence>
<feature type="compositionally biased region" description="Basic and acidic residues" evidence="1">
    <location>
        <begin position="435"/>
        <end position="447"/>
    </location>
</feature>
<feature type="region of interest" description="Disordered" evidence="1">
    <location>
        <begin position="1223"/>
        <end position="1245"/>
    </location>
</feature>
<sequence>MRSVGFEKCWPFNWDGEGGETGRSLPPILLRKFRWWSDELQAARLAVEKPEEVDARVELEKDADEKVISIPNDELMIETPTVDPSVIGNPGGAAAAAVEKEGKQVRVPARGKQRAPKKRSIVELFAVAPPVDTLEDDANGGDGREEREEDGEDGEERDQEEDRELGAGDKCGGESWEALRKRTVLDMKDDEKKQEKARKKIKEKIGKKTKKKKLKVEICAAKKEKIGNFKMSSPVDISHILQNKLHDKKLRKIQRNLVDGQKKSVTAKSLPKKHKFKLIQTSKLISRNQKEVTRMFPLHSILKNRKGGTSVKKGKTISDAQGGNFIKLCCKSAKRVSFSGKDDILGLKKRCSTMQLPHLQNLCKIFSDVLAASSAMDNLSKGDKCPPPIEGAQVVNARDKDLARSDVEMTDGTVSEEKQLSGSYDHAIPHSFTDPSKRKSPETKRSPLSESVDLNHAVQDISELSCFSLSSTTSPTHAYSGDPKVLNPIHEAGSICDAGTHGEESSQMMSSAIRNLHGPIEKCVPRSTATNSLTLTRNSILRHSPFCLEKSSEASKEQHLRCVDPTMDFCSHRPGFQPVHHHSPKDLISSISSSVSSKEFDESRLMSDLMSTCREKSVDKDFIGLPLNSQGELMQLHSNTKFVYSDFYKKQNSVRNSVCSFPVPNCVEPKSSQVKLKEKFPCASLYQKDPLSWSLEQYYPAGKVVTSGMGFTDLQGFEIMEIQNRENQDFDQITHCDTNQMEVSCCGCMECNKTENYIDGVHFHAEKNLDSRFQPVIRPTMRLMGKNVTVGRSNEECLGFNDGKRWSDNELVTQNCPSITVSGKPFMKIWPRGEPVEHAEYVSSKENLFKSLEVPSSVYCMPATEFSSNPMQLDFQPQWLSRSSDIGSNGYNAELFFNSIPQQLLKKTTNSAVNCNSGTQHVKMGHQQPVVGPYPQNASQHMLLNSPHCKHSQSVPYSMSTFHPAFPYQECRSLSRTSIAHSPPTLPHWLLNATHQKKIQPSSCPYSAPLSANQPSIIHGNNVLPFSSPYTAPIISFPFYRGNSLPGPAPVVHHLAIPSLGVNKPHPAVNTSCRGKKKNNTGTKFEFANVKALDCTNKTRKRPAANDDISMNTLKKANLNLQEGSNVSTESGRREQMHGHSKCNVGSSEINSYGSQITDREPMLHLGNEKDNMVATSGSSASNFDPQERSGFVKLSGGAKHMLKPCQNMDQDISRPVHSTIPFAVGTTSDREPVSQSKASKVYRV</sequence>
<feature type="region of interest" description="Disordered" evidence="1">
    <location>
        <begin position="129"/>
        <end position="173"/>
    </location>
</feature>
<dbReference type="Proteomes" id="UP000228380">
    <property type="component" value="Chromosome 9"/>
</dbReference>
<evidence type="ECO:0000256" key="1">
    <source>
        <dbReference type="SAM" id="MobiDB-lite"/>
    </source>
</evidence>
<evidence type="ECO:0000313" key="2">
    <source>
        <dbReference type="Proteomes" id="UP000228380"/>
    </source>
</evidence>
<proteinExistence type="predicted"/>
<feature type="compositionally biased region" description="Acidic residues" evidence="1">
    <location>
        <begin position="147"/>
        <end position="163"/>
    </location>
</feature>
<feature type="region of interest" description="Disordered" evidence="1">
    <location>
        <begin position="1124"/>
        <end position="1149"/>
    </location>
</feature>
<protein>
    <submittedName>
        <fullName evidence="3">Uncharacterized protein LOC103710259 isoform X1</fullName>
    </submittedName>
</protein>
<dbReference type="OrthoDB" id="678085at2759"/>
<dbReference type="GeneID" id="103710259"/>
<feature type="region of interest" description="Disordered" evidence="1">
    <location>
        <begin position="405"/>
        <end position="452"/>
    </location>
</feature>